<dbReference type="Proteomes" id="UP000515855">
    <property type="component" value="Segment"/>
</dbReference>
<protein>
    <submittedName>
        <fullName evidence="1">Uncharacterized protein</fullName>
    </submittedName>
</protein>
<accession>A0A7G7WWJ8</accession>
<name>A0A7G7WWJ8_9CAUD</name>
<dbReference type="EMBL" id="MT778837">
    <property type="protein sequence ID" value="QNH71592.1"/>
    <property type="molecule type" value="Genomic_DNA"/>
</dbReference>
<organism evidence="1 2">
    <name type="scientific">Rhizobium phage AF3</name>
    <dbReference type="NCBI Taxonomy" id="2763529"/>
    <lineage>
        <taxon>Viruses</taxon>
        <taxon>Duplodnaviria</taxon>
        <taxon>Heunggongvirae</taxon>
        <taxon>Uroviricota</taxon>
        <taxon>Caudoviricetes</taxon>
        <taxon>Pootjesviridae</taxon>
        <taxon>Innesvirus</taxon>
        <taxon>Innesvirus AF3</taxon>
    </lineage>
</organism>
<proteinExistence type="predicted"/>
<evidence type="ECO:0000313" key="2">
    <source>
        <dbReference type="Proteomes" id="UP000515855"/>
    </source>
</evidence>
<evidence type="ECO:0000313" key="1">
    <source>
        <dbReference type="EMBL" id="QNH71592.1"/>
    </source>
</evidence>
<reference evidence="1 2" key="1">
    <citation type="submission" date="2020-07" db="EMBL/GenBank/DDBJ databases">
        <title>Complete genome sequence of Rhizobium leguminosarum bacteriophage vB_RlegM_AF3.</title>
        <authorList>
            <person name="Gunathilake D."/>
            <person name="Mackenzie K.D."/>
            <person name="Yost C.K."/>
            <person name="Hynes M.F."/>
        </authorList>
    </citation>
    <scope>NUCLEOTIDE SEQUENCE [LARGE SCALE GENOMIC DNA]</scope>
</reference>
<sequence>MDKVAYIEDQLGGKFIAISCGKQIYELPSKELAIRACTEIQANPFNFIEQDGVYTDFLPGRKPRVTID</sequence>
<keyword evidence="2" id="KW-1185">Reference proteome</keyword>
<gene>
    <name evidence="1" type="ORF">AF3_165</name>
</gene>